<dbReference type="Proteomes" id="UP001610446">
    <property type="component" value="Unassembled WGS sequence"/>
</dbReference>
<sequence>MPYANISSGKTRQRGPRVQTFNSLVTYQNGNVVNHIDFAGRKCAFGIQIVGQSANCGIVAAPEPRRRRMPKHGMLSSGDEPLEEEPRLLRVQVIVPQERTTSRAMEEMLEKLCGFIGDLDRGVLPDLKLGSSS</sequence>
<comment type="caution">
    <text evidence="1">The sequence shown here is derived from an EMBL/GenBank/DDBJ whole genome shotgun (WGS) entry which is preliminary data.</text>
</comment>
<keyword evidence="2" id="KW-1185">Reference proteome</keyword>
<organism evidence="1 2">
    <name type="scientific">Aspergillus pseudoustus</name>
    <dbReference type="NCBI Taxonomy" id="1810923"/>
    <lineage>
        <taxon>Eukaryota</taxon>
        <taxon>Fungi</taxon>
        <taxon>Dikarya</taxon>
        <taxon>Ascomycota</taxon>
        <taxon>Pezizomycotina</taxon>
        <taxon>Eurotiomycetes</taxon>
        <taxon>Eurotiomycetidae</taxon>
        <taxon>Eurotiales</taxon>
        <taxon>Aspergillaceae</taxon>
        <taxon>Aspergillus</taxon>
        <taxon>Aspergillus subgen. Nidulantes</taxon>
    </lineage>
</organism>
<name>A0ABR4JJT8_9EURO</name>
<evidence type="ECO:0000313" key="2">
    <source>
        <dbReference type="Proteomes" id="UP001610446"/>
    </source>
</evidence>
<dbReference type="EMBL" id="JBFXLU010000133">
    <property type="protein sequence ID" value="KAL2839382.1"/>
    <property type="molecule type" value="Genomic_DNA"/>
</dbReference>
<accession>A0ABR4JJT8</accession>
<gene>
    <name evidence="1" type="ORF">BJY01DRAFT_250479</name>
</gene>
<reference evidence="1 2" key="1">
    <citation type="submission" date="2024-07" db="EMBL/GenBank/DDBJ databases">
        <title>Section-level genome sequencing and comparative genomics of Aspergillus sections Usti and Cavernicolus.</title>
        <authorList>
            <consortium name="Lawrence Berkeley National Laboratory"/>
            <person name="Nybo J.L."/>
            <person name="Vesth T.C."/>
            <person name="Theobald S."/>
            <person name="Frisvad J.C."/>
            <person name="Larsen T.O."/>
            <person name="Kjaerboelling I."/>
            <person name="Rothschild-Mancinelli K."/>
            <person name="Lyhne E.K."/>
            <person name="Kogle M.E."/>
            <person name="Barry K."/>
            <person name="Clum A."/>
            <person name="Na H."/>
            <person name="Ledsgaard L."/>
            <person name="Lin J."/>
            <person name="Lipzen A."/>
            <person name="Kuo A."/>
            <person name="Riley R."/>
            <person name="Mondo S."/>
            <person name="Labutti K."/>
            <person name="Haridas S."/>
            <person name="Pangalinan J."/>
            <person name="Salamov A.A."/>
            <person name="Simmons B.A."/>
            <person name="Magnuson J.K."/>
            <person name="Chen J."/>
            <person name="Drula E."/>
            <person name="Henrissat B."/>
            <person name="Wiebenga A."/>
            <person name="Lubbers R.J."/>
            <person name="Gomes A.C."/>
            <person name="Makela M.R."/>
            <person name="Stajich J."/>
            <person name="Grigoriev I.V."/>
            <person name="Mortensen U.H."/>
            <person name="De Vries R.P."/>
            <person name="Baker S.E."/>
            <person name="Andersen M.R."/>
        </authorList>
    </citation>
    <scope>NUCLEOTIDE SEQUENCE [LARGE SCALE GENOMIC DNA]</scope>
    <source>
        <strain evidence="1 2">CBS 123904</strain>
    </source>
</reference>
<evidence type="ECO:0000313" key="1">
    <source>
        <dbReference type="EMBL" id="KAL2839382.1"/>
    </source>
</evidence>
<protein>
    <submittedName>
        <fullName evidence="1">Uncharacterized protein</fullName>
    </submittedName>
</protein>
<proteinExistence type="predicted"/>